<dbReference type="Proteomes" id="UP000245956">
    <property type="component" value="Unassembled WGS sequence"/>
</dbReference>
<feature type="chain" id="PRO_5015557976" evidence="2">
    <location>
        <begin position="26"/>
        <end position="231"/>
    </location>
</feature>
<reference evidence="3" key="3">
    <citation type="submission" date="2023-11" db="EMBL/GenBank/DDBJ databases">
        <authorList>
            <person name="Beijen E."/>
            <person name="Ohm R.A."/>
        </authorList>
    </citation>
    <scope>NUCLEOTIDE SEQUENCE</scope>
    <source>
        <strain evidence="3">CBS 150709</strain>
    </source>
</reference>
<reference evidence="4" key="1">
    <citation type="submission" date="2015-05" db="EMBL/GenBank/DDBJ databases">
        <authorList>
            <person name="Wang D.B."/>
            <person name="Wang M."/>
        </authorList>
    </citation>
    <scope>NUCLEOTIDE SEQUENCE</scope>
    <source>
        <strain evidence="4">36-1</strain>
    </source>
</reference>
<evidence type="ECO:0000256" key="2">
    <source>
        <dbReference type="SAM" id="SignalP"/>
    </source>
</evidence>
<dbReference type="AlphaFoldDB" id="A0A2U3E3T8"/>
<comment type="caution">
    <text evidence="4">The sequence shown here is derived from an EMBL/GenBank/DDBJ whole genome shotgun (WGS) entry which is preliminary data.</text>
</comment>
<keyword evidence="2" id="KW-0732">Signal</keyword>
<accession>A0A2U3E3T8</accession>
<reference evidence="3 6" key="4">
    <citation type="journal article" date="2024" name="Microbiol. Resour. Announc.">
        <title>Genome annotations for the ascomycete fungi Trichoderma harzianum, Trichoderma aggressivum, and Purpureocillium lilacinum.</title>
        <authorList>
            <person name="Beijen E.P.W."/>
            <person name="Ohm R.A."/>
        </authorList>
    </citation>
    <scope>NUCLEOTIDE SEQUENCE [LARGE SCALE GENOMIC DNA]</scope>
    <source>
        <strain evidence="3 6">CBS 150709</strain>
    </source>
</reference>
<evidence type="ECO:0000313" key="3">
    <source>
        <dbReference type="EMBL" id="KAK4087737.1"/>
    </source>
</evidence>
<feature type="compositionally biased region" description="Low complexity" evidence="1">
    <location>
        <begin position="157"/>
        <end position="167"/>
    </location>
</feature>
<feature type="region of interest" description="Disordered" evidence="1">
    <location>
        <begin position="152"/>
        <end position="171"/>
    </location>
</feature>
<protein>
    <submittedName>
        <fullName evidence="4">Uncharacterized protein</fullName>
    </submittedName>
</protein>
<feature type="region of interest" description="Disordered" evidence="1">
    <location>
        <begin position="58"/>
        <end position="79"/>
    </location>
</feature>
<dbReference type="Proteomes" id="UP001287286">
    <property type="component" value="Unassembled WGS sequence"/>
</dbReference>
<evidence type="ECO:0000256" key="1">
    <source>
        <dbReference type="SAM" id="MobiDB-lite"/>
    </source>
</evidence>
<proteinExistence type="predicted"/>
<keyword evidence="6" id="KW-1185">Reference proteome</keyword>
<reference evidence="4 5" key="2">
    <citation type="journal article" date="2016" name="Front. Microbiol.">
        <title>Genome and transcriptome sequences reveal the specific parasitism of the nematophagous Purpureocillium lilacinum 36-1.</title>
        <authorList>
            <person name="Xie J."/>
            <person name="Li S."/>
            <person name="Mo C."/>
            <person name="Xiao X."/>
            <person name="Peng D."/>
            <person name="Wang G."/>
            <person name="Xiao Y."/>
        </authorList>
    </citation>
    <scope>NUCLEOTIDE SEQUENCE [LARGE SCALE GENOMIC DNA]</scope>
    <source>
        <strain evidence="4 5">36-1</strain>
    </source>
</reference>
<dbReference type="EMBL" id="JAWRVI010000029">
    <property type="protein sequence ID" value="KAK4087737.1"/>
    <property type="molecule type" value="Genomic_DNA"/>
</dbReference>
<name>A0A2U3E3T8_PURLI</name>
<evidence type="ECO:0000313" key="4">
    <source>
        <dbReference type="EMBL" id="PWI69146.1"/>
    </source>
</evidence>
<evidence type="ECO:0000313" key="5">
    <source>
        <dbReference type="Proteomes" id="UP000245956"/>
    </source>
</evidence>
<sequence>MPPSRVGGFLAELLLLLRCVARCVASVVADGNDARVQNAQQAYVGDGGGHRMALRGASTNCPDPQESSLRANNLRPSDDDVRRRTLQSMPAAYAKLSVINEGRTQWSAVEGVLARRTAGSAMIHTPPFARVGDRGPIHHWRWRRISTMPCPPPAGPAPRSHAPGAPRARQRRTLQRLLAACAHQDTAEPSRRHRRPTTLTHPVAAAPTAAIPPAIEPEPAHCLCHTRHAAA</sequence>
<organism evidence="4 5">
    <name type="scientific">Purpureocillium lilacinum</name>
    <name type="common">Paecilomyces lilacinus</name>
    <dbReference type="NCBI Taxonomy" id="33203"/>
    <lineage>
        <taxon>Eukaryota</taxon>
        <taxon>Fungi</taxon>
        <taxon>Dikarya</taxon>
        <taxon>Ascomycota</taxon>
        <taxon>Pezizomycotina</taxon>
        <taxon>Sordariomycetes</taxon>
        <taxon>Hypocreomycetidae</taxon>
        <taxon>Hypocreales</taxon>
        <taxon>Ophiocordycipitaceae</taxon>
        <taxon>Purpureocillium</taxon>
    </lineage>
</organism>
<feature type="region of interest" description="Disordered" evidence="1">
    <location>
        <begin position="182"/>
        <end position="204"/>
    </location>
</feature>
<evidence type="ECO:0000313" key="6">
    <source>
        <dbReference type="Proteomes" id="UP001287286"/>
    </source>
</evidence>
<feature type="compositionally biased region" description="Polar residues" evidence="1">
    <location>
        <begin position="58"/>
        <end position="75"/>
    </location>
</feature>
<feature type="signal peptide" evidence="2">
    <location>
        <begin position="1"/>
        <end position="25"/>
    </location>
</feature>
<dbReference type="EMBL" id="LCWV01000013">
    <property type="protein sequence ID" value="PWI69146.1"/>
    <property type="molecule type" value="Genomic_DNA"/>
</dbReference>
<gene>
    <name evidence="4" type="ORF">PCL_01531</name>
    <name evidence="3" type="ORF">Purlil1_7794</name>
</gene>